<dbReference type="EMBL" id="CP071503">
    <property type="protein sequence ID" value="QSX32769.1"/>
    <property type="molecule type" value="Genomic_DNA"/>
</dbReference>
<evidence type="ECO:0000256" key="1">
    <source>
        <dbReference type="SAM" id="Phobius"/>
    </source>
</evidence>
<gene>
    <name evidence="2" type="ORF">JYB87_13585</name>
</gene>
<dbReference type="InterPro" id="IPR007563">
    <property type="entry name" value="DUF554"/>
</dbReference>
<accession>A0ABX7QN29</accession>
<dbReference type="PANTHER" id="PTHR36111:SF2">
    <property type="entry name" value="INNER MEMBRANE PROTEIN"/>
    <property type="match status" value="1"/>
</dbReference>
<dbReference type="PANTHER" id="PTHR36111">
    <property type="entry name" value="INNER MEMBRANE PROTEIN-RELATED"/>
    <property type="match status" value="1"/>
</dbReference>
<keyword evidence="3" id="KW-1185">Reference proteome</keyword>
<feature type="transmembrane region" description="Helical" evidence="1">
    <location>
        <begin position="108"/>
        <end position="125"/>
    </location>
</feature>
<evidence type="ECO:0000313" key="3">
    <source>
        <dbReference type="Proteomes" id="UP000662770"/>
    </source>
</evidence>
<dbReference type="Pfam" id="PF04474">
    <property type="entry name" value="DUF554"/>
    <property type="match status" value="1"/>
</dbReference>
<keyword evidence="1" id="KW-0812">Transmembrane</keyword>
<feature type="transmembrane region" description="Helical" evidence="1">
    <location>
        <begin position="145"/>
        <end position="176"/>
    </location>
</feature>
<feature type="transmembrane region" description="Helical" evidence="1">
    <location>
        <begin position="56"/>
        <end position="74"/>
    </location>
</feature>
<dbReference type="Proteomes" id="UP000662770">
    <property type="component" value="Chromosome"/>
</dbReference>
<name>A0ABX7QN29_9GAMM</name>
<organism evidence="2 3">
    <name type="scientific">Shewanella avicenniae</name>
    <dbReference type="NCBI Taxonomy" id="2814294"/>
    <lineage>
        <taxon>Bacteria</taxon>
        <taxon>Pseudomonadati</taxon>
        <taxon>Pseudomonadota</taxon>
        <taxon>Gammaproteobacteria</taxon>
        <taxon>Alteromonadales</taxon>
        <taxon>Shewanellaceae</taxon>
        <taxon>Shewanella</taxon>
    </lineage>
</organism>
<protein>
    <submittedName>
        <fullName evidence="2">DUF554 domain-containing protein</fullName>
    </submittedName>
</protein>
<reference evidence="2 3" key="1">
    <citation type="submission" date="2021-03" db="EMBL/GenBank/DDBJ databases">
        <title>Novel species identification of genus Shewanella.</title>
        <authorList>
            <person name="Liu G."/>
            <person name="Zhang Q."/>
        </authorList>
    </citation>
    <scope>NUCLEOTIDE SEQUENCE [LARGE SCALE GENOMIC DNA]</scope>
    <source>
        <strain evidence="2 3">FJAT-51800</strain>
    </source>
</reference>
<keyword evidence="1" id="KW-0472">Membrane</keyword>
<dbReference type="RefSeq" id="WP_207354009.1">
    <property type="nucleotide sequence ID" value="NZ_CP071503.1"/>
</dbReference>
<feature type="transmembrane region" description="Helical" evidence="1">
    <location>
        <begin position="32"/>
        <end position="50"/>
    </location>
</feature>
<proteinExistence type="predicted"/>
<feature type="transmembrane region" description="Helical" evidence="1">
    <location>
        <begin position="213"/>
        <end position="232"/>
    </location>
</feature>
<keyword evidence="1" id="KW-1133">Transmembrane helix</keyword>
<sequence>MIGPILNSVGIIAGSIIGAALAKYIPKRLQTGLPPTFALASILIGVNMIVKGQHLPVVILSLIFGTAIGELFYLERSISRGATLLQSKLDRFIPLPRGLTQEEFSKQFASLLVVFGASGLGVIGSMTEGMNGDYQLLLVKAIMDFLTACIFAIGLGAGISFTVIAQLVVQVALFYLAKPIMPYMDAAAFGDFSAVGGIIMVAVGLRIAQIMNFAVVNFLPALFLVLPLTYLWRHFFG</sequence>
<feature type="transmembrane region" description="Helical" evidence="1">
    <location>
        <begin position="188"/>
        <end position="207"/>
    </location>
</feature>
<evidence type="ECO:0000313" key="2">
    <source>
        <dbReference type="EMBL" id="QSX32769.1"/>
    </source>
</evidence>
<feature type="transmembrane region" description="Helical" evidence="1">
    <location>
        <begin position="6"/>
        <end position="25"/>
    </location>
</feature>